<evidence type="ECO:0000259" key="9">
    <source>
        <dbReference type="Pfam" id="PF03446"/>
    </source>
</evidence>
<comment type="pathway">
    <text evidence="1 8">Amino-acid degradation; L-valine degradation.</text>
</comment>
<feature type="domain" description="6-phosphogluconate dehydrogenase NADP-binding" evidence="9">
    <location>
        <begin position="133"/>
        <end position="302"/>
    </location>
</feature>
<dbReference type="Gene3D" id="1.10.1040.10">
    <property type="entry name" value="N-(1-d-carboxylethyl)-l-norvaline Dehydrogenase, domain 2"/>
    <property type="match status" value="1"/>
</dbReference>
<evidence type="ECO:0000259" key="10">
    <source>
        <dbReference type="Pfam" id="PF14833"/>
    </source>
</evidence>
<dbReference type="PANTHER" id="PTHR22981:SF7">
    <property type="entry name" value="3-HYDROXYISOBUTYRATE DEHYDROGENASE, MITOCHONDRIAL"/>
    <property type="match status" value="1"/>
</dbReference>
<keyword evidence="12" id="KW-1185">Reference proteome</keyword>
<reference evidence="11" key="1">
    <citation type="submission" date="2021-06" db="EMBL/GenBank/DDBJ databases">
        <authorList>
            <person name="Kallberg Y."/>
            <person name="Tangrot J."/>
            <person name="Rosling A."/>
        </authorList>
    </citation>
    <scope>NUCLEOTIDE SEQUENCE</scope>
    <source>
        <strain evidence="11">IA702</strain>
    </source>
</reference>
<evidence type="ECO:0000256" key="1">
    <source>
        <dbReference type="ARBA" id="ARBA00005109"/>
    </source>
</evidence>
<evidence type="ECO:0000256" key="3">
    <source>
        <dbReference type="ARBA" id="ARBA00012991"/>
    </source>
</evidence>
<dbReference type="InterPro" id="IPR011548">
    <property type="entry name" value="HIBADH"/>
</dbReference>
<dbReference type="GO" id="GO:0005739">
    <property type="term" value="C:mitochondrion"/>
    <property type="evidence" value="ECO:0007669"/>
    <property type="project" value="TreeGrafter"/>
</dbReference>
<dbReference type="InterPro" id="IPR029154">
    <property type="entry name" value="HIBADH-like_NADP-bd"/>
</dbReference>
<dbReference type="InterPro" id="IPR013328">
    <property type="entry name" value="6PGD_dom2"/>
</dbReference>
<dbReference type="InterPro" id="IPR002204">
    <property type="entry name" value="3-OH-isobutyrate_DH-rel_CS"/>
</dbReference>
<dbReference type="Pfam" id="PF03446">
    <property type="entry name" value="NAD_binding_2"/>
    <property type="match status" value="1"/>
</dbReference>
<dbReference type="GO" id="GO:0051287">
    <property type="term" value="F:NAD binding"/>
    <property type="evidence" value="ECO:0007669"/>
    <property type="project" value="InterPro"/>
</dbReference>
<dbReference type="NCBIfam" id="TIGR01692">
    <property type="entry name" value="HIBADH"/>
    <property type="match status" value="1"/>
</dbReference>
<sequence>MTDSRKYRLWYAFWNYEQGQINARETADYEWCRDTLRILARVFKTFTTIDLRAAASPRNFGNIGSTKDISSTASYNSGFNILFDRRARTEALYEMLVEHGLPFVTTADGDIKASRLLGLGSDTVIFEARTANSIGFIGLGQMGFKMAQNLYNKADASLIIYDINKSATQDFISLNKTSATVKSIDIAGSPVDVVRKASVVITMLPSSTHVEDVYLGKDGLVHGVDKESLLIDSSTIHQSVSKEVAHKLTGKGATMVDAPVSGGIVGAEAATLTFMVGALSESDFHRAKPILSHMGKNIVHCGTIGTGQIAKMCNNMLLAISMIGVSEAMNLGIQLGMDPKLLASILNTSSGRCWSSDTYNPCPGIMPNVPSSRDYEGGFGNTLMAKDLRLAVSAASDARVTILLGAVAQQLYNQLANTAEYAKKDFSSIYKWLSKSKGK</sequence>
<comment type="similarity">
    <text evidence="2">Belongs to the HIBADH-related family. 3-hydroxyisobutyrate dehydrogenase subfamily.</text>
</comment>
<dbReference type="EMBL" id="CAJVPJ010000249">
    <property type="protein sequence ID" value="CAG8501368.1"/>
    <property type="molecule type" value="Genomic_DNA"/>
</dbReference>
<name>A0A9N8ZMN6_9GLOM</name>
<keyword evidence="6 8" id="KW-0520">NAD</keyword>
<keyword evidence="5 8" id="KW-0560">Oxidoreductase</keyword>
<keyword evidence="4 8" id="KW-0101">Branched-chain amino acid catabolism</keyword>
<evidence type="ECO:0000256" key="7">
    <source>
        <dbReference type="ARBA" id="ARBA00049197"/>
    </source>
</evidence>
<evidence type="ECO:0000313" key="11">
    <source>
        <dbReference type="EMBL" id="CAG8501368.1"/>
    </source>
</evidence>
<comment type="caution">
    <text evidence="11">The sequence shown here is derived from an EMBL/GenBank/DDBJ whole genome shotgun (WGS) entry which is preliminary data.</text>
</comment>
<evidence type="ECO:0000256" key="4">
    <source>
        <dbReference type="ARBA" id="ARBA00022456"/>
    </source>
</evidence>
<dbReference type="AlphaFoldDB" id="A0A9N8ZMN6"/>
<organism evidence="11 12">
    <name type="scientific">Paraglomus occultum</name>
    <dbReference type="NCBI Taxonomy" id="144539"/>
    <lineage>
        <taxon>Eukaryota</taxon>
        <taxon>Fungi</taxon>
        <taxon>Fungi incertae sedis</taxon>
        <taxon>Mucoromycota</taxon>
        <taxon>Glomeromycotina</taxon>
        <taxon>Glomeromycetes</taxon>
        <taxon>Paraglomerales</taxon>
        <taxon>Paraglomeraceae</taxon>
        <taxon>Paraglomus</taxon>
    </lineage>
</organism>
<dbReference type="Gene3D" id="3.40.50.720">
    <property type="entry name" value="NAD(P)-binding Rossmann-like Domain"/>
    <property type="match status" value="1"/>
</dbReference>
<evidence type="ECO:0000256" key="8">
    <source>
        <dbReference type="RuleBase" id="RU910714"/>
    </source>
</evidence>
<dbReference type="SUPFAM" id="SSF51735">
    <property type="entry name" value="NAD(P)-binding Rossmann-fold domains"/>
    <property type="match status" value="1"/>
</dbReference>
<evidence type="ECO:0000256" key="6">
    <source>
        <dbReference type="ARBA" id="ARBA00023027"/>
    </source>
</evidence>
<evidence type="ECO:0000256" key="2">
    <source>
        <dbReference type="ARBA" id="ARBA00006013"/>
    </source>
</evidence>
<dbReference type="InterPro" id="IPR036291">
    <property type="entry name" value="NAD(P)-bd_dom_sf"/>
</dbReference>
<proteinExistence type="inferred from homology"/>
<dbReference type="EC" id="1.1.1.31" evidence="3 8"/>
<dbReference type="InterPro" id="IPR006115">
    <property type="entry name" value="6PGDH_NADP-bd"/>
</dbReference>
<evidence type="ECO:0000256" key="5">
    <source>
        <dbReference type="ARBA" id="ARBA00023002"/>
    </source>
</evidence>
<comment type="catalytic activity">
    <reaction evidence="7 8">
        <text>3-hydroxy-2-methylpropanoate + NAD(+) = 2-methyl-3-oxopropanoate + NADH + H(+)</text>
        <dbReference type="Rhea" id="RHEA:17681"/>
        <dbReference type="ChEBI" id="CHEBI:11805"/>
        <dbReference type="ChEBI" id="CHEBI:15378"/>
        <dbReference type="ChEBI" id="CHEBI:57540"/>
        <dbReference type="ChEBI" id="CHEBI:57700"/>
        <dbReference type="ChEBI" id="CHEBI:57945"/>
        <dbReference type="EC" id="1.1.1.31"/>
    </reaction>
</comment>
<dbReference type="Pfam" id="PF14833">
    <property type="entry name" value="NAD_binding_11"/>
    <property type="match status" value="1"/>
</dbReference>
<protein>
    <recommendedName>
        <fullName evidence="3 8">3-hydroxyisobutyrate dehydrogenase</fullName>
        <shortName evidence="8">HIBADH</shortName>
        <ecNumber evidence="3 8">1.1.1.31</ecNumber>
    </recommendedName>
</protein>
<gene>
    <name evidence="11" type="ORF">POCULU_LOCUS2590</name>
</gene>
<dbReference type="OrthoDB" id="435038at2759"/>
<dbReference type="PROSITE" id="PS00895">
    <property type="entry name" value="3_HYDROXYISOBUT_DH"/>
    <property type="match status" value="1"/>
</dbReference>
<dbReference type="FunFam" id="1.10.1040.10:FF:000006">
    <property type="entry name" value="3-hydroxyisobutyrate dehydrogenase"/>
    <property type="match status" value="1"/>
</dbReference>
<dbReference type="PANTHER" id="PTHR22981">
    <property type="entry name" value="3-HYDROXYISOBUTYRATE DEHYDROGENASE-RELATED"/>
    <property type="match status" value="1"/>
</dbReference>
<dbReference type="GO" id="GO:0050661">
    <property type="term" value="F:NADP binding"/>
    <property type="evidence" value="ECO:0007669"/>
    <property type="project" value="InterPro"/>
</dbReference>
<accession>A0A9N8ZMN6</accession>
<dbReference type="GO" id="GO:0006574">
    <property type="term" value="P:L-valine catabolic process"/>
    <property type="evidence" value="ECO:0007669"/>
    <property type="project" value="TreeGrafter"/>
</dbReference>
<dbReference type="Proteomes" id="UP000789572">
    <property type="component" value="Unassembled WGS sequence"/>
</dbReference>
<dbReference type="SUPFAM" id="SSF48179">
    <property type="entry name" value="6-phosphogluconate dehydrogenase C-terminal domain-like"/>
    <property type="match status" value="1"/>
</dbReference>
<dbReference type="GO" id="GO:0008442">
    <property type="term" value="F:3-hydroxyisobutyrate dehydrogenase activity"/>
    <property type="evidence" value="ECO:0007669"/>
    <property type="project" value="UniProtKB-EC"/>
</dbReference>
<evidence type="ECO:0000313" key="12">
    <source>
        <dbReference type="Proteomes" id="UP000789572"/>
    </source>
</evidence>
<dbReference type="InterPro" id="IPR008927">
    <property type="entry name" value="6-PGluconate_DH-like_C_sf"/>
</dbReference>
<feature type="domain" description="3-hydroxyisobutyrate dehydrogenase-like NAD-binding" evidence="10">
    <location>
        <begin position="305"/>
        <end position="433"/>
    </location>
</feature>